<evidence type="ECO:0000256" key="4">
    <source>
        <dbReference type="ARBA" id="ARBA00022475"/>
    </source>
</evidence>
<feature type="signal peptide" evidence="10">
    <location>
        <begin position="1"/>
        <end position="34"/>
    </location>
</feature>
<dbReference type="NCBIfam" id="TIGR01352">
    <property type="entry name" value="tonB_Cterm"/>
    <property type="match status" value="1"/>
</dbReference>
<evidence type="ECO:0000256" key="9">
    <source>
        <dbReference type="ARBA" id="ARBA00023136"/>
    </source>
</evidence>
<dbReference type="Proteomes" id="UP000323632">
    <property type="component" value="Unassembled WGS sequence"/>
</dbReference>
<keyword evidence="9" id="KW-0472">Membrane</keyword>
<evidence type="ECO:0000256" key="1">
    <source>
        <dbReference type="ARBA" id="ARBA00004383"/>
    </source>
</evidence>
<sequence>MTCLFPMKAIISKCFRQNTVLCLSFLFLFQIASAQKQEPPFQCKIAEEMPEFPGGPTALLKYISTNLKYPESSNEDLCGRIVARFVVNKSGSTGQVKIIRGCNNAGLEAAVIKLIQDMPAWKPGKANGTIVDCDYTLPISINLKE</sequence>
<dbReference type="Gene3D" id="3.30.1150.10">
    <property type="match status" value="1"/>
</dbReference>
<keyword evidence="6" id="KW-0812">Transmembrane</keyword>
<dbReference type="GO" id="GO:0015031">
    <property type="term" value="P:protein transport"/>
    <property type="evidence" value="ECO:0007669"/>
    <property type="project" value="UniProtKB-KW"/>
</dbReference>
<keyword evidence="8" id="KW-1133">Transmembrane helix</keyword>
<name>A0A5M6CFD9_9BACT</name>
<dbReference type="AlphaFoldDB" id="A0A5M6CFD9"/>
<evidence type="ECO:0000256" key="8">
    <source>
        <dbReference type="ARBA" id="ARBA00022989"/>
    </source>
</evidence>
<evidence type="ECO:0000256" key="7">
    <source>
        <dbReference type="ARBA" id="ARBA00022927"/>
    </source>
</evidence>
<gene>
    <name evidence="12" type="ORF">F0919_14140</name>
</gene>
<evidence type="ECO:0000256" key="10">
    <source>
        <dbReference type="SAM" id="SignalP"/>
    </source>
</evidence>
<feature type="domain" description="TonB C-terminal" evidence="11">
    <location>
        <begin position="66"/>
        <end position="140"/>
    </location>
</feature>
<protein>
    <submittedName>
        <fullName evidence="12">TonB family protein</fullName>
    </submittedName>
</protein>
<dbReference type="GO" id="GO:0098797">
    <property type="term" value="C:plasma membrane protein complex"/>
    <property type="evidence" value="ECO:0007669"/>
    <property type="project" value="TreeGrafter"/>
</dbReference>
<organism evidence="12 13">
    <name type="scientific">Taibaiella lutea</name>
    <dbReference type="NCBI Taxonomy" id="2608001"/>
    <lineage>
        <taxon>Bacteria</taxon>
        <taxon>Pseudomonadati</taxon>
        <taxon>Bacteroidota</taxon>
        <taxon>Chitinophagia</taxon>
        <taxon>Chitinophagales</taxon>
        <taxon>Chitinophagaceae</taxon>
        <taxon>Taibaiella</taxon>
    </lineage>
</organism>
<dbReference type="SUPFAM" id="SSF74653">
    <property type="entry name" value="TolA/TonB C-terminal domain"/>
    <property type="match status" value="1"/>
</dbReference>
<dbReference type="InterPro" id="IPR051045">
    <property type="entry name" value="TonB-dependent_transducer"/>
</dbReference>
<proteinExistence type="inferred from homology"/>
<evidence type="ECO:0000256" key="5">
    <source>
        <dbReference type="ARBA" id="ARBA00022519"/>
    </source>
</evidence>
<dbReference type="InterPro" id="IPR006260">
    <property type="entry name" value="TonB/TolA_C"/>
</dbReference>
<evidence type="ECO:0000256" key="6">
    <source>
        <dbReference type="ARBA" id="ARBA00022692"/>
    </source>
</evidence>
<comment type="subcellular location">
    <subcellularLocation>
        <location evidence="1">Cell inner membrane</location>
        <topology evidence="1">Single-pass membrane protein</topology>
        <orientation evidence="1">Periplasmic side</orientation>
    </subcellularLocation>
</comment>
<dbReference type="GO" id="GO:0055085">
    <property type="term" value="P:transmembrane transport"/>
    <property type="evidence" value="ECO:0007669"/>
    <property type="project" value="InterPro"/>
</dbReference>
<evidence type="ECO:0000256" key="2">
    <source>
        <dbReference type="ARBA" id="ARBA00006555"/>
    </source>
</evidence>
<keyword evidence="13" id="KW-1185">Reference proteome</keyword>
<keyword evidence="10" id="KW-0732">Signal</keyword>
<dbReference type="PANTHER" id="PTHR33446">
    <property type="entry name" value="PROTEIN TONB-RELATED"/>
    <property type="match status" value="1"/>
</dbReference>
<keyword evidence="4" id="KW-1003">Cell membrane</keyword>
<feature type="chain" id="PRO_5024287722" evidence="10">
    <location>
        <begin position="35"/>
        <end position="145"/>
    </location>
</feature>
<keyword evidence="7" id="KW-0653">Protein transport</keyword>
<comment type="similarity">
    <text evidence="2">Belongs to the TonB family.</text>
</comment>
<reference evidence="12 13" key="1">
    <citation type="submission" date="2019-09" db="EMBL/GenBank/DDBJ databases">
        <title>Genome sequence and assembly of Taibaiella sp.</title>
        <authorList>
            <person name="Chhetri G."/>
        </authorList>
    </citation>
    <scope>NUCLEOTIDE SEQUENCE [LARGE SCALE GENOMIC DNA]</scope>
    <source>
        <strain evidence="12 13">KVB11</strain>
    </source>
</reference>
<keyword evidence="3" id="KW-0813">Transport</keyword>
<accession>A0A5M6CFD9</accession>
<dbReference type="PANTHER" id="PTHR33446:SF2">
    <property type="entry name" value="PROTEIN TONB"/>
    <property type="match status" value="1"/>
</dbReference>
<dbReference type="Pfam" id="PF03544">
    <property type="entry name" value="TonB_C"/>
    <property type="match status" value="1"/>
</dbReference>
<evidence type="ECO:0000259" key="11">
    <source>
        <dbReference type="Pfam" id="PF03544"/>
    </source>
</evidence>
<evidence type="ECO:0000313" key="13">
    <source>
        <dbReference type="Proteomes" id="UP000323632"/>
    </source>
</evidence>
<dbReference type="GO" id="GO:0031992">
    <property type="term" value="F:energy transducer activity"/>
    <property type="evidence" value="ECO:0007669"/>
    <property type="project" value="TreeGrafter"/>
</dbReference>
<dbReference type="EMBL" id="VWSH01000003">
    <property type="protein sequence ID" value="KAA5533673.1"/>
    <property type="molecule type" value="Genomic_DNA"/>
</dbReference>
<keyword evidence="5" id="KW-0997">Cell inner membrane</keyword>
<comment type="caution">
    <text evidence="12">The sequence shown here is derived from an EMBL/GenBank/DDBJ whole genome shotgun (WGS) entry which is preliminary data.</text>
</comment>
<dbReference type="InterPro" id="IPR037682">
    <property type="entry name" value="TonB_C"/>
</dbReference>
<evidence type="ECO:0000256" key="3">
    <source>
        <dbReference type="ARBA" id="ARBA00022448"/>
    </source>
</evidence>
<evidence type="ECO:0000313" key="12">
    <source>
        <dbReference type="EMBL" id="KAA5533673.1"/>
    </source>
</evidence>